<reference evidence="9" key="1">
    <citation type="journal article" date="2015" name="MBio">
        <title>Genome-Resolved Metagenomic Analysis Reveals Roles for Candidate Phyla and Other Microbial Community Members in Biogeochemical Transformations in Oil Reservoirs.</title>
        <authorList>
            <person name="Hu P."/>
            <person name="Tom L."/>
            <person name="Singh A."/>
            <person name="Thomas B.C."/>
            <person name="Baker B.J."/>
            <person name="Piceno Y.M."/>
            <person name="Andersen G.L."/>
            <person name="Banfield J.F."/>
        </authorList>
    </citation>
    <scope>NUCLEOTIDE SEQUENCE [LARGE SCALE GENOMIC DNA]</scope>
</reference>
<dbReference type="SFLD" id="SFLDG01280">
    <property type="entry name" value="HydE/PylB-like"/>
    <property type="match status" value="1"/>
</dbReference>
<feature type="binding site" evidence="6">
    <location>
        <position position="79"/>
    </location>
    <ligand>
        <name>S-adenosyl-L-methionine</name>
        <dbReference type="ChEBI" id="CHEBI:59789"/>
    </ligand>
</feature>
<dbReference type="PIRSF" id="PIRSF004762">
    <property type="entry name" value="CHP00423"/>
    <property type="match status" value="1"/>
</dbReference>
<evidence type="ECO:0000259" key="7">
    <source>
        <dbReference type="PROSITE" id="PS51918"/>
    </source>
</evidence>
<gene>
    <name evidence="8" type="ORF">XD66_0167</name>
</gene>
<sequence>MAALRNQSEHRLEGILEKAGLLQELTDREAAFLLELHREDDLEKLFKTACALRERFFGNKIFLYGFIYLSTWCRNNCTFCYYRKSNSKSVRYRKTAEEVLDAAARLAASGVHLIDLTLGEDPYFHNRKEGFQPLIALVHQVKKRTGLPVMISPGVVPGRILQDFATAGADWYACYQETHNERLFAELRLEQSYQQRLASKEEALRCGLLVEEGILTGIGDTESDIMLSLQGMRQLQAQQVRVMSFVPQQGTPLADRETPARIRELKIIAVMRILFPDRLIPASLDVDGVAGLRDRINAGANVVTSIIPPLMGLAGVAQCRRDIDEGNRTVAGVLPFLEEMGLTAATAEEYLSWVEKEKAKLIRLHGTCLSGSNPFSEISHQ</sequence>
<dbReference type="InterPro" id="IPR058240">
    <property type="entry name" value="rSAM_sf"/>
</dbReference>
<protein>
    <submittedName>
        <fullName evidence="8">Biotin synthase</fullName>
    </submittedName>
</protein>
<dbReference type="Pfam" id="PF04055">
    <property type="entry name" value="Radical_SAM"/>
    <property type="match status" value="1"/>
</dbReference>
<dbReference type="PANTHER" id="PTHR43726">
    <property type="entry name" value="3-METHYLORNITHINE SYNTHASE"/>
    <property type="match status" value="1"/>
</dbReference>
<dbReference type="PROSITE" id="PS51918">
    <property type="entry name" value="RADICAL_SAM"/>
    <property type="match status" value="1"/>
</dbReference>
<evidence type="ECO:0000256" key="6">
    <source>
        <dbReference type="PIRSR" id="PIRSR004762-2"/>
    </source>
</evidence>
<accession>A0A117LBV4</accession>
<dbReference type="SFLD" id="SFLDF00349">
    <property type="entry name" value="3-methylornithine_synthase_(Py"/>
    <property type="match status" value="1"/>
</dbReference>
<keyword evidence="5" id="KW-0004">4Fe-4S</keyword>
<dbReference type="SFLD" id="SFLDG01060">
    <property type="entry name" value="BATS_domain_containing"/>
    <property type="match status" value="1"/>
</dbReference>
<dbReference type="AlphaFoldDB" id="A0A117LBV4"/>
<feature type="binding site" evidence="5">
    <location>
        <position position="73"/>
    </location>
    <ligand>
        <name>[4Fe-4S] cluster</name>
        <dbReference type="ChEBI" id="CHEBI:49883"/>
        <note>4Fe-4S-S-AdoMet</note>
    </ligand>
</feature>
<evidence type="ECO:0000313" key="9">
    <source>
        <dbReference type="Proteomes" id="UP000053326"/>
    </source>
</evidence>
<dbReference type="InterPro" id="IPR023891">
    <property type="entry name" value="Pyrrolys_PylB"/>
</dbReference>
<dbReference type="GO" id="GO:0071524">
    <property type="term" value="P:pyrrolysine biosynthetic process"/>
    <property type="evidence" value="ECO:0007669"/>
    <property type="project" value="InterPro"/>
</dbReference>
<dbReference type="InterPro" id="IPR034422">
    <property type="entry name" value="HydE/PylB-like"/>
</dbReference>
<comment type="caution">
    <text evidence="8">The sequence shown here is derived from an EMBL/GenBank/DDBJ whole genome shotgun (WGS) entry which is preliminary data.</text>
</comment>
<feature type="binding site" evidence="5">
    <location>
        <position position="77"/>
    </location>
    <ligand>
        <name>[4Fe-4S] cluster</name>
        <dbReference type="ChEBI" id="CHEBI:49883"/>
        <note>4Fe-4S-S-AdoMet</note>
    </ligand>
</feature>
<feature type="binding site" evidence="6">
    <location>
        <position position="304"/>
    </location>
    <ligand>
        <name>(3R)-3-methyl-D-ornithine</name>
        <dbReference type="ChEBI" id="CHEBI:64642"/>
    </ligand>
</feature>
<dbReference type="PANTHER" id="PTHR43726:SF1">
    <property type="entry name" value="BIOTIN SYNTHASE"/>
    <property type="match status" value="1"/>
</dbReference>
<dbReference type="Proteomes" id="UP000053326">
    <property type="component" value="Unassembled WGS sequence"/>
</dbReference>
<feature type="binding site" evidence="6">
    <location>
        <position position="305"/>
    </location>
    <ligand>
        <name>(3R)-3-methyl-D-ornithine</name>
        <dbReference type="ChEBI" id="CHEBI:64642"/>
    </ligand>
</feature>
<evidence type="ECO:0000256" key="2">
    <source>
        <dbReference type="ARBA" id="ARBA00022723"/>
    </source>
</evidence>
<dbReference type="SUPFAM" id="SSF102114">
    <property type="entry name" value="Radical SAM enzymes"/>
    <property type="match status" value="1"/>
</dbReference>
<dbReference type="InterPro" id="IPR013785">
    <property type="entry name" value="Aldolase_TIM"/>
</dbReference>
<keyword evidence="4 5" id="KW-0411">Iron-sulfur</keyword>
<organism evidence="8 9">
    <name type="scientific">Thermacetogenium phaeum</name>
    <dbReference type="NCBI Taxonomy" id="85874"/>
    <lineage>
        <taxon>Bacteria</taxon>
        <taxon>Bacillati</taxon>
        <taxon>Bacillota</taxon>
        <taxon>Clostridia</taxon>
        <taxon>Thermoanaerobacterales</taxon>
        <taxon>Thermoanaerobacteraceae</taxon>
        <taxon>Thermacetogenium</taxon>
    </lineage>
</organism>
<keyword evidence="1 5" id="KW-0949">S-adenosyl-L-methionine</keyword>
<feature type="binding site" evidence="6">
    <location>
        <position position="175"/>
    </location>
    <ligand>
        <name>(3R)-3-methyl-D-ornithine</name>
        <dbReference type="ChEBI" id="CHEBI:64642"/>
    </ligand>
</feature>
<dbReference type="GO" id="GO:0046872">
    <property type="term" value="F:metal ion binding"/>
    <property type="evidence" value="ECO:0007669"/>
    <property type="project" value="UniProtKB-KW"/>
</dbReference>
<dbReference type="SMART" id="SM00729">
    <property type="entry name" value="Elp3"/>
    <property type="match status" value="1"/>
</dbReference>
<feature type="binding site" evidence="6">
    <location>
        <position position="177"/>
    </location>
    <ligand>
        <name>S-adenosyl-L-methionine</name>
        <dbReference type="ChEBI" id="CHEBI:59789"/>
    </ligand>
</feature>
<feature type="binding site" evidence="6">
    <location>
        <position position="115"/>
    </location>
    <ligand>
        <name>(3R)-3-methyl-D-ornithine</name>
        <dbReference type="ChEBI" id="CHEBI:64642"/>
    </ligand>
</feature>
<dbReference type="SFLD" id="SFLDS00029">
    <property type="entry name" value="Radical_SAM"/>
    <property type="match status" value="1"/>
</dbReference>
<dbReference type="GO" id="GO:0016740">
    <property type="term" value="F:transferase activity"/>
    <property type="evidence" value="ECO:0007669"/>
    <property type="project" value="TreeGrafter"/>
</dbReference>
<evidence type="ECO:0000256" key="5">
    <source>
        <dbReference type="PIRSR" id="PIRSR004762-1"/>
    </source>
</evidence>
<dbReference type="EMBL" id="LGFO01000009">
    <property type="protein sequence ID" value="KUK37134.1"/>
    <property type="molecule type" value="Genomic_DNA"/>
</dbReference>
<keyword evidence="3 5" id="KW-0408">Iron</keyword>
<dbReference type="CDD" id="cd01335">
    <property type="entry name" value="Radical_SAM"/>
    <property type="match status" value="1"/>
</dbReference>
<keyword evidence="2" id="KW-0479">Metal-binding</keyword>
<feature type="binding site" evidence="5">
    <location>
        <position position="80"/>
    </location>
    <ligand>
        <name>[4Fe-4S] cluster</name>
        <dbReference type="ChEBI" id="CHEBI:49883"/>
        <note>4Fe-4S-S-AdoMet</note>
    </ligand>
</feature>
<evidence type="ECO:0000256" key="4">
    <source>
        <dbReference type="ARBA" id="ARBA00023014"/>
    </source>
</evidence>
<dbReference type="InterPro" id="IPR006638">
    <property type="entry name" value="Elp3/MiaA/NifB-like_rSAM"/>
</dbReference>
<proteinExistence type="predicted"/>
<evidence type="ECO:0000256" key="1">
    <source>
        <dbReference type="ARBA" id="ARBA00022691"/>
    </source>
</evidence>
<feature type="binding site" evidence="6">
    <location>
        <position position="283"/>
    </location>
    <ligand>
        <name>(3R)-3-methyl-D-ornithine</name>
        <dbReference type="ChEBI" id="CHEBI:64642"/>
    </ligand>
</feature>
<dbReference type="PATRIC" id="fig|85874.4.peg.1080"/>
<evidence type="ECO:0000256" key="3">
    <source>
        <dbReference type="ARBA" id="ARBA00023004"/>
    </source>
</evidence>
<name>A0A117LBV4_9THEO</name>
<feature type="domain" description="Radical SAM core" evidence="7">
    <location>
        <begin position="59"/>
        <end position="285"/>
    </location>
</feature>
<dbReference type="GO" id="GO:0051539">
    <property type="term" value="F:4 iron, 4 sulfur cluster binding"/>
    <property type="evidence" value="ECO:0007669"/>
    <property type="project" value="UniProtKB-KW"/>
</dbReference>
<dbReference type="InterPro" id="IPR007197">
    <property type="entry name" value="rSAM"/>
</dbReference>
<feature type="binding site" evidence="6">
    <location>
        <position position="152"/>
    </location>
    <ligand>
        <name>(3R)-3-methyl-D-ornithine</name>
        <dbReference type="ChEBI" id="CHEBI:64642"/>
    </ligand>
</feature>
<comment type="cofactor">
    <cofactor evidence="5">
        <name>[4Fe-4S] cluster</name>
        <dbReference type="ChEBI" id="CHEBI:49883"/>
    </cofactor>
    <text evidence="5">Binds 1 [4Fe-4S] cluster. The cluster is coordinated with 3 cysteines and an exchangeable S-adenosyl-L-methionine.</text>
</comment>
<feature type="binding site" evidence="6">
    <location>
        <position position="241"/>
    </location>
    <ligand>
        <name>(3R)-3-methyl-D-ornithine</name>
        <dbReference type="ChEBI" id="CHEBI:64642"/>
    </ligand>
</feature>
<feature type="binding site" evidence="6">
    <location>
        <position position="188"/>
    </location>
    <ligand>
        <name>S-adenosyl-L-methionine</name>
        <dbReference type="ChEBI" id="CHEBI:59789"/>
    </ligand>
</feature>
<dbReference type="NCBIfam" id="TIGR03910">
    <property type="entry name" value="pyrrolys_PylB"/>
    <property type="match status" value="1"/>
</dbReference>
<dbReference type="Gene3D" id="3.20.20.70">
    <property type="entry name" value="Aldolase class I"/>
    <property type="match status" value="1"/>
</dbReference>
<feature type="binding site" evidence="6">
    <location>
        <position position="196"/>
    </location>
    <ligand>
        <name>S-adenosyl-L-methionine</name>
        <dbReference type="ChEBI" id="CHEBI:59789"/>
    </ligand>
</feature>
<evidence type="ECO:0000313" key="8">
    <source>
        <dbReference type="EMBL" id="KUK37134.1"/>
    </source>
</evidence>